<dbReference type="AlphaFoldDB" id="A3TTE6"/>
<dbReference type="InterPro" id="IPR050682">
    <property type="entry name" value="ModA/WtpA"/>
</dbReference>
<dbReference type="GO" id="GO:1901359">
    <property type="term" value="F:tungstate binding"/>
    <property type="evidence" value="ECO:0007669"/>
    <property type="project" value="UniProtKB-ARBA"/>
</dbReference>
<feature type="binding site" evidence="6">
    <location>
        <position position="186"/>
    </location>
    <ligand>
        <name>molybdate</name>
        <dbReference type="ChEBI" id="CHEBI:36264"/>
    </ligand>
</feature>
<organism evidence="7 8">
    <name type="scientific">Pseudooceanicola batsensis (strain ATCC BAA-863 / DSM 15984 / KCTC 12145 / HTCC2597)</name>
    <name type="common">Oceanicola batsensis</name>
    <dbReference type="NCBI Taxonomy" id="252305"/>
    <lineage>
        <taxon>Bacteria</taxon>
        <taxon>Pseudomonadati</taxon>
        <taxon>Pseudomonadota</taxon>
        <taxon>Alphaproteobacteria</taxon>
        <taxon>Rhodobacterales</taxon>
        <taxon>Paracoccaceae</taxon>
        <taxon>Pseudooceanicola</taxon>
    </lineage>
</organism>
<dbReference type="Proteomes" id="UP000004318">
    <property type="component" value="Unassembled WGS sequence"/>
</dbReference>
<dbReference type="HOGENOM" id="CLU_065520_3_0_5"/>
<feature type="binding site" evidence="6">
    <location>
        <position position="57"/>
    </location>
    <ligand>
        <name>molybdate</name>
        <dbReference type="ChEBI" id="CHEBI:36264"/>
    </ligand>
</feature>
<dbReference type="RefSeq" id="WP_009805540.1">
    <property type="nucleotide sequence ID" value="NZ_CH724131.1"/>
</dbReference>
<evidence type="ECO:0000256" key="4">
    <source>
        <dbReference type="ARBA" id="ARBA00022729"/>
    </source>
</evidence>
<feature type="binding site" evidence="6">
    <location>
        <position position="141"/>
    </location>
    <ligand>
        <name>molybdate</name>
        <dbReference type="ChEBI" id="CHEBI:36264"/>
    </ligand>
</feature>
<dbReference type="InterPro" id="IPR005950">
    <property type="entry name" value="ModA"/>
</dbReference>
<dbReference type="GO" id="GO:0030288">
    <property type="term" value="C:outer membrane-bounded periplasmic space"/>
    <property type="evidence" value="ECO:0007669"/>
    <property type="project" value="TreeGrafter"/>
</dbReference>
<accession>A3TTE6</accession>
<dbReference type="Gene3D" id="3.40.190.10">
    <property type="entry name" value="Periplasmic binding protein-like II"/>
    <property type="match status" value="2"/>
</dbReference>
<dbReference type="NCBIfam" id="TIGR01256">
    <property type="entry name" value="modA"/>
    <property type="match status" value="1"/>
</dbReference>
<reference evidence="7 8" key="1">
    <citation type="journal article" date="2010" name="J. Bacteriol.">
        <title>Genome sequences of Oceanicola granulosus HTCC2516(T) and Oceanicola batsensis HTCC2597(TDelta).</title>
        <authorList>
            <person name="Thrash J.C."/>
            <person name="Cho J.C."/>
            <person name="Vergin K.L."/>
            <person name="Giovannoni S.J."/>
        </authorList>
    </citation>
    <scope>NUCLEOTIDE SEQUENCE [LARGE SCALE GENOMIC DNA]</scope>
    <source>
        <strain evidence="8">ATCC BAA-863 / DSM 15984 / KCTC 12145 / HTCC2597</strain>
    </source>
</reference>
<dbReference type="eggNOG" id="COG0725">
    <property type="taxonomic scope" value="Bacteria"/>
</dbReference>
<dbReference type="GO" id="GO:0015689">
    <property type="term" value="P:molybdate ion transport"/>
    <property type="evidence" value="ECO:0007669"/>
    <property type="project" value="InterPro"/>
</dbReference>
<dbReference type="Pfam" id="PF13531">
    <property type="entry name" value="SBP_bac_11"/>
    <property type="match status" value="1"/>
</dbReference>
<gene>
    <name evidence="7" type="ORF">OB2597_06555</name>
</gene>
<keyword evidence="4" id="KW-0732">Signal</keyword>
<evidence type="ECO:0000313" key="7">
    <source>
        <dbReference type="EMBL" id="EAQ04923.1"/>
    </source>
</evidence>
<dbReference type="FunFam" id="3.40.190.10:FF:000035">
    <property type="entry name" value="Molybdate ABC transporter substrate-binding protein"/>
    <property type="match status" value="1"/>
</dbReference>
<dbReference type="EMBL" id="AAMO01000001">
    <property type="protein sequence ID" value="EAQ04923.1"/>
    <property type="molecule type" value="Genomic_DNA"/>
</dbReference>
<dbReference type="PIRSF" id="PIRSF004846">
    <property type="entry name" value="ModA"/>
    <property type="match status" value="1"/>
</dbReference>
<comment type="caution">
    <text evidence="7">The sequence shown here is derived from an EMBL/GenBank/DDBJ whole genome shotgun (WGS) entry which is preliminary data.</text>
</comment>
<feature type="binding site" evidence="6">
    <location>
        <position position="168"/>
    </location>
    <ligand>
        <name>molybdate</name>
        <dbReference type="ChEBI" id="CHEBI:36264"/>
    </ligand>
</feature>
<keyword evidence="2 6" id="KW-0500">Molybdenum</keyword>
<name>A3TTE6_PSEBH</name>
<dbReference type="GO" id="GO:0030973">
    <property type="term" value="F:molybdate ion binding"/>
    <property type="evidence" value="ECO:0007669"/>
    <property type="project" value="TreeGrafter"/>
</dbReference>
<keyword evidence="8" id="KW-1185">Reference proteome</keyword>
<dbReference type="GO" id="GO:0046872">
    <property type="term" value="F:metal ion binding"/>
    <property type="evidence" value="ECO:0007669"/>
    <property type="project" value="UniProtKB-KW"/>
</dbReference>
<comment type="subunit">
    <text evidence="5">The complex is composed of two ATP-binding proteins (ModC), two transmembrane proteins (ModB) and a solute-binding protein (ModA).</text>
</comment>
<dbReference type="PANTHER" id="PTHR30632">
    <property type="entry name" value="MOLYBDATE-BINDING PERIPLASMIC PROTEIN"/>
    <property type="match status" value="1"/>
</dbReference>
<evidence type="ECO:0000313" key="8">
    <source>
        <dbReference type="Proteomes" id="UP000004318"/>
    </source>
</evidence>
<dbReference type="SUPFAM" id="SSF53850">
    <property type="entry name" value="Periplasmic binding protein-like II"/>
    <property type="match status" value="1"/>
</dbReference>
<evidence type="ECO:0000256" key="2">
    <source>
        <dbReference type="ARBA" id="ARBA00022505"/>
    </source>
</evidence>
<evidence type="ECO:0000256" key="1">
    <source>
        <dbReference type="ARBA" id="ARBA00009175"/>
    </source>
</evidence>
<comment type="similarity">
    <text evidence="1">Belongs to the bacterial solute-binding protein ModA family.</text>
</comment>
<protein>
    <submittedName>
        <fullName evidence="7">Putative molybdate-binding periplasmic abc transporter protein</fullName>
    </submittedName>
</protein>
<evidence type="ECO:0000256" key="5">
    <source>
        <dbReference type="ARBA" id="ARBA00062515"/>
    </source>
</evidence>
<evidence type="ECO:0000256" key="6">
    <source>
        <dbReference type="PIRSR" id="PIRSR004846-1"/>
    </source>
</evidence>
<evidence type="ECO:0000256" key="3">
    <source>
        <dbReference type="ARBA" id="ARBA00022723"/>
    </source>
</evidence>
<feature type="binding site" evidence="6">
    <location>
        <position position="30"/>
    </location>
    <ligand>
        <name>molybdate</name>
        <dbReference type="ChEBI" id="CHEBI:36264"/>
    </ligand>
</feature>
<dbReference type="OrthoDB" id="9785015at2"/>
<dbReference type="STRING" id="252305.OB2597_06555"/>
<dbReference type="PANTHER" id="PTHR30632:SF17">
    <property type="entry name" value="MOLYBDATE-BINDING PROTEIN MODA"/>
    <property type="match status" value="1"/>
</dbReference>
<proteinExistence type="inferred from homology"/>
<keyword evidence="3 6" id="KW-0479">Metal-binding</keyword>
<sequence>MRRILFSFLILLGLALPVQADRLLVFAAASLAGPLDEAARLWNAENATDVVISYAGSSALARQIEAGAPADVFLSANEGWMDDLAAKEFVDNDTRRVLWRNRLVLVSHAAGPEMQLDPEMDLPGLLDGQRLAVALTDAVPAGVYAREALASFGAWDAVKDQLAEADNVRAALALVAVGAAPWGIVYATDAQAEPRVHLRGVFPDDAHMPVTYPAAAMSGSLAEAAAFLDHLSSGPVRALFRAAGFQVVPAP</sequence>